<proteinExistence type="predicted"/>
<dbReference type="AlphaFoldDB" id="A0A183J2K2"/>
<dbReference type="Proteomes" id="UP000270296">
    <property type="component" value="Unassembled WGS sequence"/>
</dbReference>
<accession>A0A183J2K2</accession>
<dbReference type="WBParaSite" id="SBAD_0001046001-mRNA-1">
    <property type="protein sequence ID" value="SBAD_0001046001-mRNA-1"/>
    <property type="gene ID" value="SBAD_0001046001"/>
</dbReference>
<reference evidence="3" key="1">
    <citation type="submission" date="2016-06" db="UniProtKB">
        <authorList>
            <consortium name="WormBaseParasite"/>
        </authorList>
    </citation>
    <scope>IDENTIFICATION</scope>
</reference>
<name>A0A183J2K2_9BILA</name>
<evidence type="ECO:0000313" key="2">
    <source>
        <dbReference type="Proteomes" id="UP000270296"/>
    </source>
</evidence>
<dbReference type="EMBL" id="UZAM01013610">
    <property type="protein sequence ID" value="VDP28937.1"/>
    <property type="molecule type" value="Genomic_DNA"/>
</dbReference>
<keyword evidence="2" id="KW-1185">Reference proteome</keyword>
<organism evidence="3">
    <name type="scientific">Soboliphyme baturini</name>
    <dbReference type="NCBI Taxonomy" id="241478"/>
    <lineage>
        <taxon>Eukaryota</taxon>
        <taxon>Metazoa</taxon>
        <taxon>Ecdysozoa</taxon>
        <taxon>Nematoda</taxon>
        <taxon>Enoplea</taxon>
        <taxon>Dorylaimia</taxon>
        <taxon>Dioctophymatida</taxon>
        <taxon>Dioctophymatoidea</taxon>
        <taxon>Soboliphymatidae</taxon>
        <taxon>Soboliphyme</taxon>
    </lineage>
</organism>
<reference evidence="1 2" key="2">
    <citation type="submission" date="2018-11" db="EMBL/GenBank/DDBJ databases">
        <authorList>
            <consortium name="Pathogen Informatics"/>
        </authorList>
    </citation>
    <scope>NUCLEOTIDE SEQUENCE [LARGE SCALE GENOMIC DNA]</scope>
</reference>
<protein>
    <submittedName>
        <fullName evidence="1 3">Uncharacterized protein</fullName>
    </submittedName>
</protein>
<gene>
    <name evidence="1" type="ORF">SBAD_LOCUS10100</name>
</gene>
<evidence type="ECO:0000313" key="3">
    <source>
        <dbReference type="WBParaSite" id="SBAD_0001046001-mRNA-1"/>
    </source>
</evidence>
<evidence type="ECO:0000313" key="1">
    <source>
        <dbReference type="EMBL" id="VDP28937.1"/>
    </source>
</evidence>
<sequence>MGSNGDNAFSTDLPRQIELFELAKFQEAVIGQQQLLIHFYQVSNEEFRLAEICHRITWCQFQQYAEIIKRKTTSDAKRFNGLIEEVEKIEGNLSVHDRKGVPSMEKARLFPDFTPLQGISRNIYGR</sequence>